<dbReference type="AlphaFoldDB" id="A0A1J5PLD0"/>
<feature type="compositionally biased region" description="Basic and acidic residues" evidence="1">
    <location>
        <begin position="118"/>
        <end position="128"/>
    </location>
</feature>
<feature type="region of interest" description="Disordered" evidence="1">
    <location>
        <begin position="60"/>
        <end position="83"/>
    </location>
</feature>
<evidence type="ECO:0000256" key="1">
    <source>
        <dbReference type="SAM" id="MobiDB-lite"/>
    </source>
</evidence>
<accession>A0A1J5PLD0</accession>
<feature type="region of interest" description="Disordered" evidence="1">
    <location>
        <begin position="111"/>
        <end position="228"/>
    </location>
</feature>
<organism evidence="2">
    <name type="scientific">mine drainage metagenome</name>
    <dbReference type="NCBI Taxonomy" id="410659"/>
    <lineage>
        <taxon>unclassified sequences</taxon>
        <taxon>metagenomes</taxon>
        <taxon>ecological metagenomes</taxon>
    </lineage>
</organism>
<gene>
    <name evidence="2" type="ORF">GALL_467630</name>
</gene>
<evidence type="ECO:0000313" key="2">
    <source>
        <dbReference type="EMBL" id="OIQ71616.1"/>
    </source>
</evidence>
<feature type="compositionally biased region" description="Basic and acidic residues" evidence="1">
    <location>
        <begin position="163"/>
        <end position="175"/>
    </location>
</feature>
<feature type="compositionally biased region" description="Basic residues" evidence="1">
    <location>
        <begin position="192"/>
        <end position="216"/>
    </location>
</feature>
<comment type="caution">
    <text evidence="2">The sequence shown here is derived from an EMBL/GenBank/DDBJ whole genome shotgun (WGS) entry which is preliminary data.</text>
</comment>
<sequence>MGRPRRCRPAIVPDDPGRRRPAWSSDGDASRARRRIPRVDGVVGRQHLLVQPHRSQLCRLPPRAGGRPDACRPRRPAVRTRRHRAPVRRVLRVHGRRPLLLLRIGRAGAPVRRGRLAQRADRRRDRPATRVPGVHGKEVPGSSHRAQPGGPRGGARRVARLPHGPENHDHADPGDLPRLGRAAVVARDGLHPRRARPARRPARALRGRGRRRRTGARGRILAADPSGR</sequence>
<name>A0A1J5PLD0_9ZZZZ</name>
<protein>
    <submittedName>
        <fullName evidence="2">Uncharacterized protein</fullName>
    </submittedName>
</protein>
<feature type="compositionally biased region" description="Low complexity" evidence="1">
    <location>
        <begin position="217"/>
        <end position="228"/>
    </location>
</feature>
<feature type="compositionally biased region" description="Basic residues" evidence="1">
    <location>
        <begin position="73"/>
        <end position="83"/>
    </location>
</feature>
<reference evidence="2" key="1">
    <citation type="submission" date="2016-10" db="EMBL/GenBank/DDBJ databases">
        <title>Sequence of Gallionella enrichment culture.</title>
        <authorList>
            <person name="Poehlein A."/>
            <person name="Muehling M."/>
            <person name="Daniel R."/>
        </authorList>
    </citation>
    <scope>NUCLEOTIDE SEQUENCE</scope>
</reference>
<dbReference type="EMBL" id="MLJW01003644">
    <property type="protein sequence ID" value="OIQ71616.1"/>
    <property type="molecule type" value="Genomic_DNA"/>
</dbReference>
<feature type="region of interest" description="Disordered" evidence="1">
    <location>
        <begin position="1"/>
        <end position="35"/>
    </location>
</feature>
<proteinExistence type="predicted"/>